<feature type="domain" description="RING-type" evidence="10">
    <location>
        <begin position="562"/>
        <end position="778"/>
    </location>
</feature>
<organism evidence="11 12">
    <name type="scientific">Halteria grandinella</name>
    <dbReference type="NCBI Taxonomy" id="5974"/>
    <lineage>
        <taxon>Eukaryota</taxon>
        <taxon>Sar</taxon>
        <taxon>Alveolata</taxon>
        <taxon>Ciliophora</taxon>
        <taxon>Intramacronucleata</taxon>
        <taxon>Spirotrichea</taxon>
        <taxon>Stichotrichia</taxon>
        <taxon>Sporadotrichida</taxon>
        <taxon>Halteriidae</taxon>
        <taxon>Halteria</taxon>
    </lineage>
</organism>
<evidence type="ECO:0000256" key="6">
    <source>
        <dbReference type="ARBA" id="ARBA00022786"/>
    </source>
</evidence>
<dbReference type="Proteomes" id="UP000785679">
    <property type="component" value="Unassembled WGS sequence"/>
</dbReference>
<evidence type="ECO:0000313" key="12">
    <source>
        <dbReference type="Proteomes" id="UP000785679"/>
    </source>
</evidence>
<protein>
    <recommendedName>
        <fullName evidence="10">RING-type domain-containing protein</fullName>
    </recommendedName>
</protein>
<dbReference type="GO" id="GO:0008270">
    <property type="term" value="F:zinc ion binding"/>
    <property type="evidence" value="ECO:0007669"/>
    <property type="project" value="UniProtKB-KW"/>
</dbReference>
<comment type="pathway">
    <text evidence="1">Protein modification; protein ubiquitination.</text>
</comment>
<keyword evidence="4" id="KW-0677">Repeat</keyword>
<keyword evidence="6" id="KW-0833">Ubl conjugation pathway</keyword>
<evidence type="ECO:0000313" key="11">
    <source>
        <dbReference type="EMBL" id="TNV86551.1"/>
    </source>
</evidence>
<evidence type="ECO:0000259" key="10">
    <source>
        <dbReference type="PROSITE" id="PS51873"/>
    </source>
</evidence>
<feature type="compositionally biased region" description="Low complexity" evidence="8">
    <location>
        <begin position="199"/>
        <end position="213"/>
    </location>
</feature>
<evidence type="ECO:0000256" key="5">
    <source>
        <dbReference type="ARBA" id="ARBA00022771"/>
    </source>
</evidence>
<dbReference type="EMBL" id="RRYP01000994">
    <property type="protein sequence ID" value="TNV86551.1"/>
    <property type="molecule type" value="Genomic_DNA"/>
</dbReference>
<evidence type="ECO:0000256" key="3">
    <source>
        <dbReference type="ARBA" id="ARBA00022723"/>
    </source>
</evidence>
<dbReference type="InterPro" id="IPR044066">
    <property type="entry name" value="TRIAD_supradom"/>
</dbReference>
<dbReference type="AlphaFoldDB" id="A0A8J8P347"/>
<dbReference type="CDD" id="cd20335">
    <property type="entry name" value="BRcat_RBR"/>
    <property type="match status" value="1"/>
</dbReference>
<proteinExistence type="predicted"/>
<evidence type="ECO:0000256" key="1">
    <source>
        <dbReference type="ARBA" id="ARBA00004906"/>
    </source>
</evidence>
<feature type="region of interest" description="Disordered" evidence="8">
    <location>
        <begin position="181"/>
        <end position="213"/>
    </location>
</feature>
<evidence type="ECO:0000256" key="4">
    <source>
        <dbReference type="ARBA" id="ARBA00022737"/>
    </source>
</evidence>
<evidence type="ECO:0000256" key="9">
    <source>
        <dbReference type="SAM" id="Phobius"/>
    </source>
</evidence>
<comment type="caution">
    <text evidence="11">The sequence shown here is derived from an EMBL/GenBank/DDBJ whole genome shotgun (WGS) entry which is preliminary data.</text>
</comment>
<dbReference type="InterPro" id="IPR051628">
    <property type="entry name" value="LUBAC_E3_Ligases"/>
</dbReference>
<dbReference type="GO" id="GO:0004842">
    <property type="term" value="F:ubiquitin-protein transferase activity"/>
    <property type="evidence" value="ECO:0007669"/>
    <property type="project" value="TreeGrafter"/>
</dbReference>
<evidence type="ECO:0000256" key="7">
    <source>
        <dbReference type="ARBA" id="ARBA00022833"/>
    </source>
</evidence>
<keyword evidence="7" id="KW-0862">Zinc</keyword>
<dbReference type="PROSITE" id="PS51873">
    <property type="entry name" value="TRIAD"/>
    <property type="match status" value="1"/>
</dbReference>
<keyword evidence="3" id="KW-0479">Metal-binding</keyword>
<evidence type="ECO:0000256" key="2">
    <source>
        <dbReference type="ARBA" id="ARBA00022679"/>
    </source>
</evidence>
<dbReference type="CDD" id="cd20336">
    <property type="entry name" value="Rcat_RBR"/>
    <property type="match status" value="1"/>
</dbReference>
<gene>
    <name evidence="11" type="ORF">FGO68_gene7675</name>
</gene>
<dbReference type="GO" id="GO:0043161">
    <property type="term" value="P:proteasome-mediated ubiquitin-dependent protein catabolic process"/>
    <property type="evidence" value="ECO:0007669"/>
    <property type="project" value="TreeGrafter"/>
</dbReference>
<reference evidence="11" key="1">
    <citation type="submission" date="2019-06" db="EMBL/GenBank/DDBJ databases">
        <authorList>
            <person name="Zheng W."/>
        </authorList>
    </citation>
    <scope>NUCLEOTIDE SEQUENCE</scope>
    <source>
        <strain evidence="11">QDHG01</strain>
    </source>
</reference>
<feature type="transmembrane region" description="Helical" evidence="9">
    <location>
        <begin position="810"/>
        <end position="829"/>
    </location>
</feature>
<dbReference type="InterPro" id="IPR013083">
    <property type="entry name" value="Znf_RING/FYVE/PHD"/>
</dbReference>
<dbReference type="Gene3D" id="1.20.120.1750">
    <property type="match status" value="1"/>
</dbReference>
<dbReference type="OrthoDB" id="1431934at2759"/>
<dbReference type="SUPFAM" id="SSF57850">
    <property type="entry name" value="RING/U-box"/>
    <property type="match status" value="2"/>
</dbReference>
<dbReference type="GO" id="GO:0043130">
    <property type="term" value="F:ubiquitin binding"/>
    <property type="evidence" value="ECO:0007669"/>
    <property type="project" value="TreeGrafter"/>
</dbReference>
<keyword evidence="9" id="KW-1133">Transmembrane helix</keyword>
<name>A0A8J8P347_HALGN</name>
<evidence type="ECO:0000256" key="8">
    <source>
        <dbReference type="SAM" id="MobiDB-lite"/>
    </source>
</evidence>
<dbReference type="GO" id="GO:0097039">
    <property type="term" value="P:protein linear polyubiquitination"/>
    <property type="evidence" value="ECO:0007669"/>
    <property type="project" value="TreeGrafter"/>
</dbReference>
<sequence length="983" mass="114028">MQQKMQQECQFCRHGQQIKYPGITQIKFMQDIQSLKVLKNQASVTNFNGRMIISNNNMTRLQSQRQVSVDHNGNSLFTKVLPLHKNADTEESGSPLEEQKEYLQAIKMRKGTEEQYKKISRVYDESQISHISEEEKSRQPLRRHQDAKNYTQEVNIKKPIMHGANQYNNYQARAMRKEMSLASGVSQSQAQDMQFSIRSQQQNNQQGSEQGNANNLQDNIFRQHVQESLSSLSGSGHNSNRSKFYQPRTDIENQVSAFHRTLNSIINPQIDSKSNQFNKGPVTTDEANGLDVIFKDGQLGEEADQCELCGKTFEEHDKDLNFSLFHEIADLQILLEKSQMLSPRTRNGREMTIIEETIGDSKLTTFANQEHTQVESFIKPSNPYHNSKFIAQQRKTGSVALQNFDNNLLDAKGPEDHMSQDFSKKDYLASLIQKQSSATSLLQEQLATGQIGRHHGLVRSILTKRQLMNQKPGGMPRNDSERLMMIESVQQFNNSGQMTQMSKTVEMKNGTLNLGALPTKNAWAGEIKSRRYLNKNFQQEKSDPRSQMSKQLFLTRNMIPEFPYKCRICCRNDDQMELFKCFEAILSKKQGSHDVCRQCMRTHIMTKLNNHHQINIKCLHPDCNYILSQDEVSELLTPYEFNKYYQIKRKFTSSKFQQYVACNQCKKTFNSVQHGTSVQVTCPSCFLSLCRVCEQPSHNGISCEKKIEELYLQTLRLFMIHKNNYQICIKCDRVLRRNENCNHFTCDSCLISFCLHCRLPFDNNHLNPFSAKPCQVFFRRELEDRKNNQKRLIKQMEIIDAFRHKRKASIYVLIPWLILGILISIPISFNQSMRLFKNLAKSYKKPYFQQEGNWLFRMQQSKQFETTVNILTFPLVILLVPLMIIYTFFAVCSALIFQMIPPKNLYPNLISESIAEEQEHGENHEKNQPPINTFMEESDNSFIQNDNKEDMVPKIVIHNQSRNLQKSQIQVSQVNLMHSLTDN</sequence>
<keyword evidence="5" id="KW-0863">Zinc-finger</keyword>
<keyword evidence="2" id="KW-0808">Transferase</keyword>
<dbReference type="Pfam" id="PF22191">
    <property type="entry name" value="IBR_1"/>
    <property type="match status" value="1"/>
</dbReference>
<feature type="transmembrane region" description="Helical" evidence="9">
    <location>
        <begin position="870"/>
        <end position="897"/>
    </location>
</feature>
<keyword evidence="9" id="KW-0812">Transmembrane</keyword>
<feature type="compositionally biased region" description="Low complexity" evidence="8">
    <location>
        <begin position="229"/>
        <end position="242"/>
    </location>
</feature>
<keyword evidence="9" id="KW-0472">Membrane</keyword>
<feature type="region of interest" description="Disordered" evidence="8">
    <location>
        <begin position="229"/>
        <end position="248"/>
    </location>
</feature>
<dbReference type="GO" id="GO:0000151">
    <property type="term" value="C:ubiquitin ligase complex"/>
    <property type="evidence" value="ECO:0007669"/>
    <property type="project" value="TreeGrafter"/>
</dbReference>
<keyword evidence="12" id="KW-1185">Reference proteome</keyword>
<accession>A0A8J8P347</accession>
<dbReference type="PANTHER" id="PTHR22770">
    <property type="entry name" value="UBIQUITIN CONJUGATING ENZYME 7 INTERACTING PROTEIN-RELATED"/>
    <property type="match status" value="1"/>
</dbReference>
<dbReference type="Gene3D" id="3.30.40.10">
    <property type="entry name" value="Zinc/RING finger domain, C3HC4 (zinc finger)"/>
    <property type="match status" value="1"/>
</dbReference>
<feature type="compositionally biased region" description="Polar residues" evidence="8">
    <location>
        <begin position="183"/>
        <end position="198"/>
    </location>
</feature>
<dbReference type="PANTHER" id="PTHR22770:SF13">
    <property type="entry name" value="RING-TYPE DOMAIN-CONTAINING PROTEIN"/>
    <property type="match status" value="1"/>
</dbReference>